<dbReference type="Proteomes" id="UP001162156">
    <property type="component" value="Unassembled WGS sequence"/>
</dbReference>
<dbReference type="NCBIfam" id="TIGR02174">
    <property type="entry name" value="CXXU_selWTH"/>
    <property type="match status" value="1"/>
</dbReference>
<evidence type="ECO:0000313" key="3">
    <source>
        <dbReference type="Proteomes" id="UP001162156"/>
    </source>
</evidence>
<keyword evidence="1" id="KW-0676">Redox-active center</keyword>
<evidence type="ECO:0000313" key="2">
    <source>
        <dbReference type="EMBL" id="KAJ8971748.1"/>
    </source>
</evidence>
<organism evidence="2 3">
    <name type="scientific">Rhamnusium bicolor</name>
    <dbReference type="NCBI Taxonomy" id="1586634"/>
    <lineage>
        <taxon>Eukaryota</taxon>
        <taxon>Metazoa</taxon>
        <taxon>Ecdysozoa</taxon>
        <taxon>Arthropoda</taxon>
        <taxon>Hexapoda</taxon>
        <taxon>Insecta</taxon>
        <taxon>Pterygota</taxon>
        <taxon>Neoptera</taxon>
        <taxon>Endopterygota</taxon>
        <taxon>Coleoptera</taxon>
        <taxon>Polyphaga</taxon>
        <taxon>Cucujiformia</taxon>
        <taxon>Chrysomeloidea</taxon>
        <taxon>Cerambycidae</taxon>
        <taxon>Lepturinae</taxon>
        <taxon>Rhagiini</taxon>
        <taxon>Rhamnusium</taxon>
    </lineage>
</organism>
<evidence type="ECO:0000256" key="1">
    <source>
        <dbReference type="ARBA" id="ARBA00023284"/>
    </source>
</evidence>
<dbReference type="InterPro" id="IPR036249">
    <property type="entry name" value="Thioredoxin-like_sf"/>
</dbReference>
<dbReference type="InterPro" id="IPR011893">
    <property type="entry name" value="Selenoprotein_Rdx-typ"/>
</dbReference>
<dbReference type="Gene3D" id="3.40.30.10">
    <property type="entry name" value="Glutaredoxin"/>
    <property type="match status" value="1"/>
</dbReference>
<comment type="caution">
    <text evidence="2">The sequence shown here is derived from an EMBL/GenBank/DDBJ whole genome shotgun (WGS) entry which is preliminary data.</text>
</comment>
<sequence length="103" mass="11597">MDDLKVDVEYWLVLLFNKCGYRDKFEELMSEIKCKHPSVIVNGHEGQRASSEVTVNGTLVHSKLSTLAYPDYNDLSNIITEAQEGKPIRAPCKQQPITDCVIA</sequence>
<protein>
    <submittedName>
        <fullName evidence="2">Uncharacterized protein</fullName>
    </submittedName>
</protein>
<dbReference type="AlphaFoldDB" id="A0AAV8ZXT1"/>
<proteinExistence type="predicted"/>
<keyword evidence="3" id="KW-1185">Reference proteome</keyword>
<reference evidence="2" key="1">
    <citation type="journal article" date="2023" name="Insect Mol. Biol.">
        <title>Genome sequencing provides insights into the evolution of gene families encoding plant cell wall-degrading enzymes in longhorned beetles.</title>
        <authorList>
            <person name="Shin N.R."/>
            <person name="Okamura Y."/>
            <person name="Kirsch R."/>
            <person name="Pauchet Y."/>
        </authorList>
    </citation>
    <scope>NUCLEOTIDE SEQUENCE</scope>
    <source>
        <strain evidence="2">RBIC_L_NR</strain>
    </source>
</reference>
<dbReference type="SUPFAM" id="SSF52833">
    <property type="entry name" value="Thioredoxin-like"/>
    <property type="match status" value="1"/>
</dbReference>
<dbReference type="EMBL" id="JANEYF010000167">
    <property type="protein sequence ID" value="KAJ8971748.1"/>
    <property type="molecule type" value="Genomic_DNA"/>
</dbReference>
<name>A0AAV8ZXT1_9CUCU</name>
<accession>A0AAV8ZXT1</accession>
<dbReference type="Pfam" id="PF10262">
    <property type="entry name" value="Rdx"/>
    <property type="match status" value="1"/>
</dbReference>
<gene>
    <name evidence="2" type="ORF">NQ314_000564</name>
</gene>